<dbReference type="KEGG" id="pcl:Pcal_1244"/>
<accession>A3MVK1</accession>
<dbReference type="STRING" id="410359.Pcal_1244"/>
<keyword evidence="1" id="KW-1133">Transmembrane helix</keyword>
<dbReference type="RefSeq" id="WP_011849926.1">
    <property type="nucleotide sequence ID" value="NC_009073.1"/>
</dbReference>
<dbReference type="HOGENOM" id="CLU_105758_1_0_2"/>
<evidence type="ECO:0008006" key="4">
    <source>
        <dbReference type="Google" id="ProtNLM"/>
    </source>
</evidence>
<dbReference type="AlphaFoldDB" id="A3MVK1"/>
<evidence type="ECO:0000313" key="3">
    <source>
        <dbReference type="Proteomes" id="UP000001431"/>
    </source>
</evidence>
<keyword evidence="3" id="KW-1185">Reference proteome</keyword>
<dbReference type="Proteomes" id="UP000001431">
    <property type="component" value="Chromosome"/>
</dbReference>
<dbReference type="Pfam" id="PF06195">
    <property type="entry name" value="DUF996"/>
    <property type="match status" value="1"/>
</dbReference>
<gene>
    <name evidence="2" type="ordered locus">Pcal_1244</name>
</gene>
<feature type="transmembrane region" description="Helical" evidence="1">
    <location>
        <begin position="30"/>
        <end position="47"/>
    </location>
</feature>
<dbReference type="InterPro" id="IPR010397">
    <property type="entry name" value="DUF996"/>
</dbReference>
<evidence type="ECO:0000313" key="2">
    <source>
        <dbReference type="EMBL" id="ABO08668.1"/>
    </source>
</evidence>
<evidence type="ECO:0000256" key="1">
    <source>
        <dbReference type="SAM" id="Phobius"/>
    </source>
</evidence>
<dbReference type="GeneID" id="4909907"/>
<feature type="transmembrane region" description="Helical" evidence="1">
    <location>
        <begin position="59"/>
        <end position="82"/>
    </location>
</feature>
<reference evidence="2" key="1">
    <citation type="submission" date="2007-02" db="EMBL/GenBank/DDBJ databases">
        <title>Complete sequence of Pyrobaculum calidifontis JCM 11548.</title>
        <authorList>
            <consortium name="US DOE Joint Genome Institute"/>
            <person name="Copeland A."/>
            <person name="Lucas S."/>
            <person name="Lapidus A."/>
            <person name="Barry K."/>
            <person name="Glavina del Rio T."/>
            <person name="Dalin E."/>
            <person name="Tice H."/>
            <person name="Pitluck S."/>
            <person name="Chain P."/>
            <person name="Malfatti S."/>
            <person name="Shin M."/>
            <person name="Vergez L."/>
            <person name="Schmutz J."/>
            <person name="Larimer F."/>
            <person name="Land M."/>
            <person name="Hauser L."/>
            <person name="Kyrpides N."/>
            <person name="Mikhailova N."/>
            <person name="Cozen A.E."/>
            <person name="Fitz-Gibbon S.T."/>
            <person name="House C.H."/>
            <person name="Saltikov C."/>
            <person name="Lowe T.M."/>
            <person name="Richardson P."/>
        </authorList>
    </citation>
    <scope>NUCLEOTIDE SEQUENCE [LARGE SCALE GENOMIC DNA]</scope>
    <source>
        <strain evidence="2">JCM 11548</strain>
    </source>
</reference>
<feature type="transmembrane region" description="Helical" evidence="1">
    <location>
        <begin position="140"/>
        <end position="167"/>
    </location>
</feature>
<proteinExistence type="predicted"/>
<dbReference type="OrthoDB" id="387187at2157"/>
<sequence length="188" mass="20167">MEFETAKVLFAVGLILELVGGFAVGADGGLVALLGLVLSLVGIYYLSKHFGRPDVFRNYLYSFIAALVGALVLIGFVVAYFFSLGKLVLPPFDFLSILLALLPIWIVLWVVVVFSAYFLRRAYMGLAEAGGVGHFKTAATLVWIGALTFVILVGLVIYLIGQIFAIIGAFELKQPTAAPAQTPAPQPV</sequence>
<dbReference type="eggNOG" id="arCOG01644">
    <property type="taxonomic scope" value="Archaea"/>
</dbReference>
<feature type="transmembrane region" description="Helical" evidence="1">
    <location>
        <begin position="7"/>
        <end position="24"/>
    </location>
</feature>
<keyword evidence="1" id="KW-0472">Membrane</keyword>
<dbReference type="EMBL" id="CP000561">
    <property type="protein sequence ID" value="ABO08668.1"/>
    <property type="molecule type" value="Genomic_DNA"/>
</dbReference>
<organism evidence="2 3">
    <name type="scientific">Pyrobaculum calidifontis (strain DSM 21063 / JCM 11548 / VA1)</name>
    <dbReference type="NCBI Taxonomy" id="410359"/>
    <lineage>
        <taxon>Archaea</taxon>
        <taxon>Thermoproteota</taxon>
        <taxon>Thermoprotei</taxon>
        <taxon>Thermoproteales</taxon>
        <taxon>Thermoproteaceae</taxon>
        <taxon>Pyrobaculum</taxon>
    </lineage>
</organism>
<name>A3MVK1_PYRCJ</name>
<protein>
    <recommendedName>
        <fullName evidence="4">DUF996 domain-containing protein</fullName>
    </recommendedName>
</protein>
<keyword evidence="1" id="KW-0812">Transmembrane</keyword>
<feature type="transmembrane region" description="Helical" evidence="1">
    <location>
        <begin position="94"/>
        <end position="119"/>
    </location>
</feature>